<keyword evidence="4" id="KW-1185">Reference proteome</keyword>
<accession>J3N7U7</accession>
<dbReference type="Pfam" id="PF07197">
    <property type="entry name" value="DUF1409"/>
    <property type="match status" value="1"/>
</dbReference>
<proteinExistence type="predicted"/>
<dbReference type="HOGENOM" id="CLU_1186578_0_0_1"/>
<protein>
    <recommendedName>
        <fullName evidence="2">DUF1409 domain-containing protein</fullName>
    </recommendedName>
</protein>
<dbReference type="EnsemblPlants" id="OB11G18830.1">
    <property type="protein sequence ID" value="OB11G18830.1"/>
    <property type="gene ID" value="OB11G18830"/>
</dbReference>
<evidence type="ECO:0000259" key="2">
    <source>
        <dbReference type="Pfam" id="PF07197"/>
    </source>
</evidence>
<evidence type="ECO:0000256" key="1">
    <source>
        <dbReference type="SAM" id="MobiDB-lite"/>
    </source>
</evidence>
<feature type="region of interest" description="Disordered" evidence="1">
    <location>
        <begin position="32"/>
        <end position="53"/>
    </location>
</feature>
<sequence>MSAVGLAHILEICYVGPEKNACTWLAYPKSQDFDVPSPPPSPPRLLKRKKKLTRATKKKVKTLGVAIPVTTSSAELDATIDAAADEGSEEAIKQKVISHLLPFQPSASSDQPLTQFPVPDLAPSPATNKELPQISEALILSANLELKPQQPIVHTSLDLQNLFSFDIGRYVDPAEVNPNISQVSPLSDGVKSQLKDILPRLNFPIETLINDVGPIISRIEEIQTSACHVQKFLT</sequence>
<organism evidence="3">
    <name type="scientific">Oryza brachyantha</name>
    <name type="common">malo sina</name>
    <dbReference type="NCBI Taxonomy" id="4533"/>
    <lineage>
        <taxon>Eukaryota</taxon>
        <taxon>Viridiplantae</taxon>
        <taxon>Streptophyta</taxon>
        <taxon>Embryophyta</taxon>
        <taxon>Tracheophyta</taxon>
        <taxon>Spermatophyta</taxon>
        <taxon>Magnoliopsida</taxon>
        <taxon>Liliopsida</taxon>
        <taxon>Poales</taxon>
        <taxon>Poaceae</taxon>
        <taxon>BOP clade</taxon>
        <taxon>Oryzoideae</taxon>
        <taxon>Oryzeae</taxon>
        <taxon>Oryzinae</taxon>
        <taxon>Oryza</taxon>
    </lineage>
</organism>
<dbReference type="Proteomes" id="UP000006038">
    <property type="component" value="Chromosome 11"/>
</dbReference>
<dbReference type="AlphaFoldDB" id="J3N7U7"/>
<reference evidence="3" key="1">
    <citation type="journal article" date="2013" name="Nat. Commun.">
        <title>Whole-genome sequencing of Oryza brachyantha reveals mechanisms underlying Oryza genome evolution.</title>
        <authorList>
            <person name="Chen J."/>
            <person name="Huang Q."/>
            <person name="Gao D."/>
            <person name="Wang J."/>
            <person name="Lang Y."/>
            <person name="Liu T."/>
            <person name="Li B."/>
            <person name="Bai Z."/>
            <person name="Luis Goicoechea J."/>
            <person name="Liang C."/>
            <person name="Chen C."/>
            <person name="Zhang W."/>
            <person name="Sun S."/>
            <person name="Liao Y."/>
            <person name="Zhang X."/>
            <person name="Yang L."/>
            <person name="Song C."/>
            <person name="Wang M."/>
            <person name="Shi J."/>
            <person name="Liu G."/>
            <person name="Liu J."/>
            <person name="Zhou H."/>
            <person name="Zhou W."/>
            <person name="Yu Q."/>
            <person name="An N."/>
            <person name="Chen Y."/>
            <person name="Cai Q."/>
            <person name="Wang B."/>
            <person name="Liu B."/>
            <person name="Min J."/>
            <person name="Huang Y."/>
            <person name="Wu H."/>
            <person name="Li Z."/>
            <person name="Zhang Y."/>
            <person name="Yin Y."/>
            <person name="Song W."/>
            <person name="Jiang J."/>
            <person name="Jackson S.A."/>
            <person name="Wing R.A."/>
            <person name="Wang J."/>
            <person name="Chen M."/>
        </authorList>
    </citation>
    <scope>NUCLEOTIDE SEQUENCE [LARGE SCALE GENOMIC DNA]</scope>
    <source>
        <strain evidence="3">cv. IRGC 101232</strain>
    </source>
</reference>
<evidence type="ECO:0000313" key="4">
    <source>
        <dbReference type="Proteomes" id="UP000006038"/>
    </source>
</evidence>
<feature type="domain" description="DUF1409" evidence="2">
    <location>
        <begin position="200"/>
        <end position="224"/>
    </location>
</feature>
<name>J3N7U7_ORYBR</name>
<dbReference type="InterPro" id="IPR010811">
    <property type="entry name" value="DUF1409"/>
</dbReference>
<evidence type="ECO:0000313" key="3">
    <source>
        <dbReference type="EnsemblPlants" id="OB11G18830.1"/>
    </source>
</evidence>
<dbReference type="Gramene" id="OB11G18830.1">
    <property type="protein sequence ID" value="OB11G18830.1"/>
    <property type="gene ID" value="OB11G18830"/>
</dbReference>
<reference evidence="3" key="2">
    <citation type="submission" date="2013-04" db="UniProtKB">
        <authorList>
            <consortium name="EnsemblPlants"/>
        </authorList>
    </citation>
    <scope>IDENTIFICATION</scope>
</reference>